<dbReference type="PANTHER" id="PTHR37850:SF3">
    <property type="entry name" value="BLR7815 PROTEIN"/>
    <property type="match status" value="1"/>
</dbReference>
<evidence type="ECO:0000259" key="1">
    <source>
        <dbReference type="Pfam" id="PF21135"/>
    </source>
</evidence>
<evidence type="ECO:0000313" key="3">
    <source>
        <dbReference type="Proteomes" id="UP000626844"/>
    </source>
</evidence>
<dbReference type="InterPro" id="IPR036291">
    <property type="entry name" value="NAD(P)-bd_dom_sf"/>
</dbReference>
<dbReference type="AlphaFoldDB" id="A0A926NIJ0"/>
<dbReference type="InterPro" id="IPR048423">
    <property type="entry name" value="DRL_cat"/>
</dbReference>
<dbReference type="Gene3D" id="3.40.50.720">
    <property type="entry name" value="NAD(P)-binding Rossmann-like Domain"/>
    <property type="match status" value="1"/>
</dbReference>
<dbReference type="RefSeq" id="WP_191159729.1">
    <property type="nucleotide sequence ID" value="NZ_JACXAI010000024.1"/>
</dbReference>
<keyword evidence="3" id="KW-1185">Reference proteome</keyword>
<dbReference type="EMBL" id="JACXAI010000024">
    <property type="protein sequence ID" value="MBD1381986.1"/>
    <property type="molecule type" value="Genomic_DNA"/>
</dbReference>
<gene>
    <name evidence="2" type="ORF">IC621_17295</name>
</gene>
<feature type="domain" description="Oxidoreductase DRL-like catalytic" evidence="1">
    <location>
        <begin position="158"/>
        <end position="361"/>
    </location>
</feature>
<keyword evidence="2" id="KW-0969">Cilium</keyword>
<sequence>MIYHHLFDKMRKQEVVHAAIIGAGHFGTAVVTQQNYNQYLKVCIVADTNLDAAKSSFIKAEIPDELIVYTDNAADAQKAIEAGKFIYTDKAEMIMDVQIIDIVGEGTGVPEAGAYFAKLAIEKGKHVAMINKEADSVIGPILKKLAQEKGVVYTPVDGDQHGLLISMVEWAKIVGLTVISAGKARDGEFVYDEKNRSISIEADGITVHEAASVKISEEETKYFEMIPEGKSEEYIQKRSEILSTLPGAGAFDLCELTIMANSTGLTPDCAEMIEATLRITELPVAYCSKKDGGIFKDEGIIDLITCFRRSDEPGMGGGVYMVVRCDNAYSNYILTTKGQIPNYDKSTAVIYRPYHLCGAETSSSLLVAGLLGLDTGSLEYKPRFDLVKKAARDIKAGEIFGNDHDYNITAMIMPASIQDDNNPIPGHMLDGNKAKVDIKKGTIITYGMVETPVDSTLWNLRQLQDETFLKSTVAQ</sequence>
<protein>
    <submittedName>
        <fullName evidence="2">Flagellar biosynthesis protein FlgA</fullName>
    </submittedName>
</protein>
<evidence type="ECO:0000313" key="2">
    <source>
        <dbReference type="EMBL" id="MBD1381986.1"/>
    </source>
</evidence>
<keyword evidence="2" id="KW-0282">Flagellum</keyword>
<organism evidence="2 3">
    <name type="scientific">Metabacillus arenae</name>
    <dbReference type="NCBI Taxonomy" id="2771434"/>
    <lineage>
        <taxon>Bacteria</taxon>
        <taxon>Bacillati</taxon>
        <taxon>Bacillota</taxon>
        <taxon>Bacilli</taxon>
        <taxon>Bacillales</taxon>
        <taxon>Bacillaceae</taxon>
        <taxon>Metabacillus</taxon>
    </lineage>
</organism>
<proteinExistence type="predicted"/>
<dbReference type="PANTHER" id="PTHR37850">
    <property type="entry name" value="STRU PROTEIN"/>
    <property type="match status" value="1"/>
</dbReference>
<name>A0A926NIJ0_9BACI</name>
<comment type="caution">
    <text evidence="2">The sequence shown here is derived from an EMBL/GenBank/DDBJ whole genome shotgun (WGS) entry which is preliminary data.</text>
</comment>
<accession>A0A926NIJ0</accession>
<keyword evidence="2" id="KW-0966">Cell projection</keyword>
<dbReference type="Proteomes" id="UP000626844">
    <property type="component" value="Unassembled WGS sequence"/>
</dbReference>
<dbReference type="Pfam" id="PF21135">
    <property type="entry name" value="DRL_cat"/>
    <property type="match status" value="1"/>
</dbReference>
<dbReference type="SUPFAM" id="SSF51735">
    <property type="entry name" value="NAD(P)-binding Rossmann-fold domains"/>
    <property type="match status" value="1"/>
</dbReference>
<reference evidence="2" key="1">
    <citation type="submission" date="2020-09" db="EMBL/GenBank/DDBJ databases">
        <title>A novel bacterium of genus Bacillus, isolated from South China Sea.</title>
        <authorList>
            <person name="Huang H."/>
            <person name="Mo K."/>
            <person name="Hu Y."/>
        </authorList>
    </citation>
    <scope>NUCLEOTIDE SEQUENCE</scope>
    <source>
        <strain evidence="2">IB182487</strain>
    </source>
</reference>
<dbReference type="CDD" id="cd11616">
    <property type="entry name" value="SAF_DH_OX_like"/>
    <property type="match status" value="1"/>
</dbReference>